<comment type="caution">
    <text evidence="2">The sequence shown here is derived from an EMBL/GenBank/DDBJ whole genome shotgun (WGS) entry which is preliminary data.</text>
</comment>
<keyword evidence="3" id="KW-1185">Reference proteome</keyword>
<accession>A0ABR3Y5L2</accession>
<gene>
    <name evidence="2" type="ORF">VTK73DRAFT_531</name>
</gene>
<dbReference type="Proteomes" id="UP001586593">
    <property type="component" value="Unassembled WGS sequence"/>
</dbReference>
<dbReference type="EMBL" id="JAZHXJ010000011">
    <property type="protein sequence ID" value="KAL1883009.1"/>
    <property type="molecule type" value="Genomic_DNA"/>
</dbReference>
<feature type="region of interest" description="Disordered" evidence="1">
    <location>
        <begin position="1"/>
        <end position="26"/>
    </location>
</feature>
<reference evidence="2 3" key="1">
    <citation type="journal article" date="2024" name="Commun. Biol.">
        <title>Comparative genomic analysis of thermophilic fungi reveals convergent evolutionary adaptations and gene losses.</title>
        <authorList>
            <person name="Steindorff A.S."/>
            <person name="Aguilar-Pontes M.V."/>
            <person name="Robinson A.J."/>
            <person name="Andreopoulos B."/>
            <person name="LaButti K."/>
            <person name="Kuo A."/>
            <person name="Mondo S."/>
            <person name="Riley R."/>
            <person name="Otillar R."/>
            <person name="Haridas S."/>
            <person name="Lipzen A."/>
            <person name="Grimwood J."/>
            <person name="Schmutz J."/>
            <person name="Clum A."/>
            <person name="Reid I.D."/>
            <person name="Moisan M.C."/>
            <person name="Butler G."/>
            <person name="Nguyen T.T.M."/>
            <person name="Dewar K."/>
            <person name="Conant G."/>
            <person name="Drula E."/>
            <person name="Henrissat B."/>
            <person name="Hansel C."/>
            <person name="Singer S."/>
            <person name="Hutchinson M.I."/>
            <person name="de Vries R.P."/>
            <person name="Natvig D.O."/>
            <person name="Powell A.J."/>
            <person name="Tsang A."/>
            <person name="Grigoriev I.V."/>
        </authorList>
    </citation>
    <scope>NUCLEOTIDE SEQUENCE [LARGE SCALE GENOMIC DNA]</scope>
    <source>
        <strain evidence="2 3">ATCC 24622</strain>
    </source>
</reference>
<organism evidence="2 3">
    <name type="scientific">Phialemonium thermophilum</name>
    <dbReference type="NCBI Taxonomy" id="223376"/>
    <lineage>
        <taxon>Eukaryota</taxon>
        <taxon>Fungi</taxon>
        <taxon>Dikarya</taxon>
        <taxon>Ascomycota</taxon>
        <taxon>Pezizomycotina</taxon>
        <taxon>Sordariomycetes</taxon>
        <taxon>Sordariomycetidae</taxon>
        <taxon>Cephalothecales</taxon>
        <taxon>Cephalothecaceae</taxon>
        <taxon>Phialemonium</taxon>
    </lineage>
</organism>
<evidence type="ECO:0000313" key="2">
    <source>
        <dbReference type="EMBL" id="KAL1883009.1"/>
    </source>
</evidence>
<evidence type="ECO:0000313" key="3">
    <source>
        <dbReference type="Proteomes" id="UP001586593"/>
    </source>
</evidence>
<name>A0ABR3Y5L2_9PEZI</name>
<protein>
    <submittedName>
        <fullName evidence="2">Uncharacterized protein</fullName>
    </submittedName>
</protein>
<sequence length="112" mass="12583">MGNGNEPDGPVHPAFGGDQPVKQRGREIQPKLNMLGRETIRRPCSQKGGLLHKVGHVYGCRRALQVACFPYSCGSLVLFLVLDDIWRQCHEELFYKVFLDSGLSPRDINKAF</sequence>
<evidence type="ECO:0000256" key="1">
    <source>
        <dbReference type="SAM" id="MobiDB-lite"/>
    </source>
</evidence>
<proteinExistence type="predicted"/>